<evidence type="ECO:0000313" key="3">
    <source>
        <dbReference type="Proteomes" id="UP001497382"/>
    </source>
</evidence>
<keyword evidence="3" id="KW-1185">Reference proteome</keyword>
<organism evidence="2 3">
    <name type="scientific">Larinioides sclopetarius</name>
    <dbReference type="NCBI Taxonomy" id="280406"/>
    <lineage>
        <taxon>Eukaryota</taxon>
        <taxon>Metazoa</taxon>
        <taxon>Ecdysozoa</taxon>
        <taxon>Arthropoda</taxon>
        <taxon>Chelicerata</taxon>
        <taxon>Arachnida</taxon>
        <taxon>Araneae</taxon>
        <taxon>Araneomorphae</taxon>
        <taxon>Entelegynae</taxon>
        <taxon>Araneoidea</taxon>
        <taxon>Araneidae</taxon>
        <taxon>Larinioides</taxon>
    </lineage>
</organism>
<gene>
    <name evidence="2" type="ORF">LARSCL_LOCUS16436</name>
</gene>
<feature type="non-terminal residue" evidence="2">
    <location>
        <position position="1"/>
    </location>
</feature>
<protein>
    <submittedName>
        <fullName evidence="2">Uncharacterized protein</fullName>
    </submittedName>
</protein>
<dbReference type="Proteomes" id="UP001497382">
    <property type="component" value="Unassembled WGS sequence"/>
</dbReference>
<feature type="region of interest" description="Disordered" evidence="1">
    <location>
        <begin position="57"/>
        <end position="81"/>
    </location>
</feature>
<name>A0AAV2B4K5_9ARAC</name>
<reference evidence="2 3" key="1">
    <citation type="submission" date="2024-04" db="EMBL/GenBank/DDBJ databases">
        <authorList>
            <person name="Rising A."/>
            <person name="Reimegard J."/>
            <person name="Sonavane S."/>
            <person name="Akerstrom W."/>
            <person name="Nylinder S."/>
            <person name="Hedman E."/>
            <person name="Kallberg Y."/>
        </authorList>
    </citation>
    <scope>NUCLEOTIDE SEQUENCE [LARGE SCALE GENOMIC DNA]</scope>
</reference>
<dbReference type="EMBL" id="CAXIEN010000263">
    <property type="protein sequence ID" value="CAL1290359.1"/>
    <property type="molecule type" value="Genomic_DNA"/>
</dbReference>
<proteinExistence type="predicted"/>
<sequence length="81" mass="9424">DETFEDSSDDSFPCLRPEYRPARRIIISENEACFATDDDNLDVFALVEVVLEFVRDEHHSEENSSSSDYPSLRPEYRPRPV</sequence>
<accession>A0AAV2B4K5</accession>
<evidence type="ECO:0000313" key="2">
    <source>
        <dbReference type="EMBL" id="CAL1290359.1"/>
    </source>
</evidence>
<feature type="non-terminal residue" evidence="2">
    <location>
        <position position="81"/>
    </location>
</feature>
<comment type="caution">
    <text evidence="2">The sequence shown here is derived from an EMBL/GenBank/DDBJ whole genome shotgun (WGS) entry which is preliminary data.</text>
</comment>
<evidence type="ECO:0000256" key="1">
    <source>
        <dbReference type="SAM" id="MobiDB-lite"/>
    </source>
</evidence>
<dbReference type="AlphaFoldDB" id="A0AAV2B4K5"/>